<dbReference type="PANTHER" id="PTHR43384">
    <property type="entry name" value="SEPTUM SITE-DETERMINING PROTEIN MIND HOMOLOG, CHLOROPLASTIC-RELATED"/>
    <property type="match status" value="1"/>
</dbReference>
<keyword evidence="5" id="KW-1185">Reference proteome</keyword>
<feature type="domain" description="CobQ/CobB/MinD/ParA nucleotide binding" evidence="3">
    <location>
        <begin position="16"/>
        <end position="233"/>
    </location>
</feature>
<dbReference type="GO" id="GO:0016887">
    <property type="term" value="F:ATP hydrolysis activity"/>
    <property type="evidence" value="ECO:0007669"/>
    <property type="project" value="TreeGrafter"/>
</dbReference>
<evidence type="ECO:0000313" key="5">
    <source>
        <dbReference type="Proteomes" id="UP000630923"/>
    </source>
</evidence>
<dbReference type="InterPro" id="IPR025501">
    <property type="entry name" value="MinD_FleN"/>
</dbReference>
<dbReference type="Pfam" id="PF01656">
    <property type="entry name" value="CbiA"/>
    <property type="match status" value="1"/>
</dbReference>
<name>A0A919ARN2_9PROT</name>
<evidence type="ECO:0000256" key="1">
    <source>
        <dbReference type="ARBA" id="ARBA00022741"/>
    </source>
</evidence>
<keyword evidence="2" id="KW-0067">ATP-binding</keyword>
<dbReference type="GO" id="GO:0005524">
    <property type="term" value="F:ATP binding"/>
    <property type="evidence" value="ECO:0007669"/>
    <property type="project" value="UniProtKB-KW"/>
</dbReference>
<organism evidence="4 5">
    <name type="scientific">Kordiimonas sediminis</name>
    <dbReference type="NCBI Taxonomy" id="1735581"/>
    <lineage>
        <taxon>Bacteria</taxon>
        <taxon>Pseudomonadati</taxon>
        <taxon>Pseudomonadota</taxon>
        <taxon>Alphaproteobacteria</taxon>
        <taxon>Kordiimonadales</taxon>
        <taxon>Kordiimonadaceae</taxon>
        <taxon>Kordiimonas</taxon>
    </lineage>
</organism>
<dbReference type="InterPro" id="IPR002586">
    <property type="entry name" value="CobQ/CobB/MinD/ParA_Nub-bd_dom"/>
</dbReference>
<evidence type="ECO:0000256" key="2">
    <source>
        <dbReference type="ARBA" id="ARBA00022840"/>
    </source>
</evidence>
<comment type="caution">
    <text evidence="4">The sequence shown here is derived from an EMBL/GenBank/DDBJ whole genome shotgun (WGS) entry which is preliminary data.</text>
</comment>
<dbReference type="PIRSF" id="PIRSF003092">
    <property type="entry name" value="MinD"/>
    <property type="match status" value="1"/>
</dbReference>
<dbReference type="InterPro" id="IPR027417">
    <property type="entry name" value="P-loop_NTPase"/>
</dbReference>
<dbReference type="Proteomes" id="UP000630923">
    <property type="component" value="Unassembled WGS sequence"/>
</dbReference>
<dbReference type="GO" id="GO:0009898">
    <property type="term" value="C:cytoplasmic side of plasma membrane"/>
    <property type="evidence" value="ECO:0007669"/>
    <property type="project" value="TreeGrafter"/>
</dbReference>
<dbReference type="EMBL" id="BNCI01000002">
    <property type="protein sequence ID" value="GHF22559.1"/>
    <property type="molecule type" value="Genomic_DNA"/>
</dbReference>
<dbReference type="SUPFAM" id="SSF52540">
    <property type="entry name" value="P-loop containing nucleoside triphosphate hydrolases"/>
    <property type="match status" value="1"/>
</dbReference>
<sequence>MTANTLANSLNEHKLITIASGKGGVGKTWCSVTLAHTLARSGRKVLLFDGDLGLANIDIQLGLMPKKDIGDFISGDASLAEIVTRYDDKGGSFDVLPGKSGSGALGSLSKDTLLAIRNGLINLAENYDHVLLDLSAGIDSSVITLSRHKGKLLVIMTADPTSLTDAYAFVKVINMRDKNADMSIIVNNVGSKREGEKAYEAIKRACEGFLKISPPLAGIIKSDTRVVDAIRAQVPLMSRHPQADAAQDMTKIAAGIIGR</sequence>
<keyword evidence="1" id="KW-0547">Nucleotide-binding</keyword>
<reference evidence="4" key="2">
    <citation type="submission" date="2020-09" db="EMBL/GenBank/DDBJ databases">
        <authorList>
            <person name="Sun Q."/>
            <person name="Kim S."/>
        </authorList>
    </citation>
    <scope>NUCLEOTIDE SEQUENCE</scope>
    <source>
        <strain evidence="4">KCTC 42590</strain>
    </source>
</reference>
<protein>
    <submittedName>
        <fullName evidence="4">Site-determining protein</fullName>
    </submittedName>
</protein>
<accession>A0A919ARN2</accession>
<dbReference type="InterPro" id="IPR033875">
    <property type="entry name" value="FlhG"/>
</dbReference>
<dbReference type="GO" id="GO:0051782">
    <property type="term" value="P:negative regulation of cell division"/>
    <property type="evidence" value="ECO:0007669"/>
    <property type="project" value="TreeGrafter"/>
</dbReference>
<dbReference type="RefSeq" id="WP_191251783.1">
    <property type="nucleotide sequence ID" value="NZ_BNCI01000002.1"/>
</dbReference>
<proteinExistence type="predicted"/>
<reference evidence="4" key="1">
    <citation type="journal article" date="2014" name="Int. J. Syst. Evol. Microbiol.">
        <title>Complete genome sequence of Corynebacterium casei LMG S-19264T (=DSM 44701T), isolated from a smear-ripened cheese.</title>
        <authorList>
            <consortium name="US DOE Joint Genome Institute (JGI-PGF)"/>
            <person name="Walter F."/>
            <person name="Albersmeier A."/>
            <person name="Kalinowski J."/>
            <person name="Ruckert C."/>
        </authorList>
    </citation>
    <scope>NUCLEOTIDE SEQUENCE</scope>
    <source>
        <strain evidence="4">KCTC 42590</strain>
    </source>
</reference>
<evidence type="ECO:0000313" key="4">
    <source>
        <dbReference type="EMBL" id="GHF22559.1"/>
    </source>
</evidence>
<dbReference type="GO" id="GO:0005829">
    <property type="term" value="C:cytosol"/>
    <property type="evidence" value="ECO:0007669"/>
    <property type="project" value="TreeGrafter"/>
</dbReference>
<gene>
    <name evidence="4" type="ORF">GCM10017044_16130</name>
</gene>
<dbReference type="PANTHER" id="PTHR43384:SF4">
    <property type="entry name" value="CELLULOSE BIOSYNTHESIS PROTEIN BCSQ-RELATED"/>
    <property type="match status" value="1"/>
</dbReference>
<dbReference type="InterPro" id="IPR050625">
    <property type="entry name" value="ParA/MinD_ATPase"/>
</dbReference>
<dbReference type="Gene3D" id="3.40.50.300">
    <property type="entry name" value="P-loop containing nucleotide triphosphate hydrolases"/>
    <property type="match status" value="1"/>
</dbReference>
<dbReference type="CDD" id="cd02038">
    <property type="entry name" value="FlhG-like"/>
    <property type="match status" value="1"/>
</dbReference>
<dbReference type="AlphaFoldDB" id="A0A919ARN2"/>
<evidence type="ECO:0000259" key="3">
    <source>
        <dbReference type="Pfam" id="PF01656"/>
    </source>
</evidence>